<comment type="similarity">
    <text evidence="3">Belongs to the Nudix hydrolase family. DCP2 subfamily.</text>
</comment>
<dbReference type="Gene3D" id="1.10.10.1050">
    <property type="entry name" value="Dcp2, box A domain"/>
    <property type="match status" value="1"/>
</dbReference>
<organism evidence="11 12">
    <name type="scientific">Penicillium decumbens</name>
    <dbReference type="NCBI Taxonomy" id="69771"/>
    <lineage>
        <taxon>Eukaryota</taxon>
        <taxon>Fungi</taxon>
        <taxon>Dikarya</taxon>
        <taxon>Ascomycota</taxon>
        <taxon>Pezizomycotina</taxon>
        <taxon>Eurotiomycetes</taxon>
        <taxon>Eurotiomycetidae</taxon>
        <taxon>Eurotiales</taxon>
        <taxon>Aspergillaceae</taxon>
        <taxon>Penicillium</taxon>
    </lineage>
</organism>
<evidence type="ECO:0000259" key="10">
    <source>
        <dbReference type="PROSITE" id="PS51462"/>
    </source>
</evidence>
<dbReference type="GO" id="GO:0000932">
    <property type="term" value="C:P-body"/>
    <property type="evidence" value="ECO:0007669"/>
    <property type="project" value="TreeGrafter"/>
</dbReference>
<name>A0A1V6PEH8_PENDC</name>
<feature type="region of interest" description="Disordered" evidence="9">
    <location>
        <begin position="766"/>
        <end position="827"/>
    </location>
</feature>
<dbReference type="GO" id="GO:0030145">
    <property type="term" value="F:manganese ion binding"/>
    <property type="evidence" value="ECO:0007669"/>
    <property type="project" value="InterPro"/>
</dbReference>
<evidence type="ECO:0000256" key="2">
    <source>
        <dbReference type="ARBA" id="ARBA00004496"/>
    </source>
</evidence>
<dbReference type="Proteomes" id="UP000191522">
    <property type="component" value="Unassembled WGS sequence"/>
</dbReference>
<comment type="cofactor">
    <cofactor evidence="1">
        <name>Mn(2+)</name>
        <dbReference type="ChEBI" id="CHEBI:29035"/>
    </cofactor>
</comment>
<evidence type="ECO:0000256" key="6">
    <source>
        <dbReference type="ARBA" id="ARBA00022801"/>
    </source>
</evidence>
<dbReference type="STRING" id="69771.A0A1V6PEH8"/>
<dbReference type="InterPro" id="IPR007722">
    <property type="entry name" value="DCP2_BoxA"/>
</dbReference>
<feature type="compositionally biased region" description="Polar residues" evidence="9">
    <location>
        <begin position="529"/>
        <end position="542"/>
    </location>
</feature>
<dbReference type="GO" id="GO:0140933">
    <property type="term" value="F:5'-(N(7)-methylguanosine 5'-triphospho)-[mRNA] hydrolase activity"/>
    <property type="evidence" value="ECO:0007669"/>
    <property type="project" value="InterPro"/>
</dbReference>
<evidence type="ECO:0000256" key="7">
    <source>
        <dbReference type="ARBA" id="ARBA00022884"/>
    </source>
</evidence>
<evidence type="ECO:0000256" key="9">
    <source>
        <dbReference type="SAM" id="MobiDB-lite"/>
    </source>
</evidence>
<dbReference type="EMBL" id="MDYL01000009">
    <property type="protein sequence ID" value="OQD74926.1"/>
    <property type="molecule type" value="Genomic_DNA"/>
</dbReference>
<keyword evidence="5" id="KW-0479">Metal-binding</keyword>
<gene>
    <name evidence="11" type="ORF">PENDEC_c009G03638</name>
</gene>
<reference evidence="12" key="1">
    <citation type="journal article" date="2017" name="Nat. Microbiol.">
        <title>Global analysis of biosynthetic gene clusters reveals vast potential of secondary metabolite production in Penicillium species.</title>
        <authorList>
            <person name="Nielsen J.C."/>
            <person name="Grijseels S."/>
            <person name="Prigent S."/>
            <person name="Ji B."/>
            <person name="Dainat J."/>
            <person name="Nielsen K.F."/>
            <person name="Frisvad J.C."/>
            <person name="Workman M."/>
            <person name="Nielsen J."/>
        </authorList>
    </citation>
    <scope>NUCLEOTIDE SEQUENCE [LARGE SCALE GENOMIC DNA]</scope>
    <source>
        <strain evidence="12">IBT 11843</strain>
    </source>
</reference>
<dbReference type="InterPro" id="IPR044099">
    <property type="entry name" value="Dcp2_NUDIX"/>
</dbReference>
<dbReference type="FunFam" id="1.10.10.1050:FF:000003">
    <property type="entry name" value="Decapping enzyme Dcp2, putative"/>
    <property type="match status" value="1"/>
</dbReference>
<dbReference type="CDD" id="cd03672">
    <property type="entry name" value="NUDIX_Dcp2p_Nudt20"/>
    <property type="match status" value="1"/>
</dbReference>
<keyword evidence="12" id="KW-1185">Reference proteome</keyword>
<feature type="region of interest" description="Disordered" evidence="9">
    <location>
        <begin position="556"/>
        <end position="702"/>
    </location>
</feature>
<dbReference type="Pfam" id="PF05026">
    <property type="entry name" value="DCP2"/>
    <property type="match status" value="1"/>
</dbReference>
<dbReference type="PROSITE" id="PS00893">
    <property type="entry name" value="NUDIX_BOX"/>
    <property type="match status" value="1"/>
</dbReference>
<feature type="compositionally biased region" description="Polar residues" evidence="9">
    <location>
        <begin position="642"/>
        <end position="651"/>
    </location>
</feature>
<feature type="compositionally biased region" description="Polar residues" evidence="9">
    <location>
        <begin position="469"/>
        <end position="481"/>
    </location>
</feature>
<dbReference type="SUPFAM" id="SSF55811">
    <property type="entry name" value="Nudix"/>
    <property type="match status" value="1"/>
</dbReference>
<feature type="compositionally biased region" description="Polar residues" evidence="9">
    <location>
        <begin position="766"/>
        <end position="804"/>
    </location>
</feature>
<dbReference type="GO" id="GO:0003723">
    <property type="term" value="F:RNA binding"/>
    <property type="evidence" value="ECO:0007669"/>
    <property type="project" value="UniProtKB-KW"/>
</dbReference>
<feature type="domain" description="Nudix hydrolase" evidence="10">
    <location>
        <begin position="95"/>
        <end position="227"/>
    </location>
</feature>
<feature type="region of interest" description="Disordered" evidence="9">
    <location>
        <begin position="458"/>
        <end position="496"/>
    </location>
</feature>
<dbReference type="AlphaFoldDB" id="A0A1V6PEH8"/>
<dbReference type="Gene3D" id="3.90.79.10">
    <property type="entry name" value="Nucleoside Triphosphate Pyrophosphohydrolase"/>
    <property type="match status" value="1"/>
</dbReference>
<comment type="subcellular location">
    <subcellularLocation>
        <location evidence="2">Cytoplasm</location>
    </subcellularLocation>
</comment>
<evidence type="ECO:0000256" key="1">
    <source>
        <dbReference type="ARBA" id="ARBA00001936"/>
    </source>
</evidence>
<dbReference type="SMART" id="SM01125">
    <property type="entry name" value="DCP2"/>
    <property type="match status" value="1"/>
</dbReference>
<sequence>MTESKMQLEDWLDDLCVRFIVNLPREELESVERICFQVEEAQWFYEDFIRPLDPALPSLTLKAFALRIFQHCPLMSQWSHYHHMTAFSEFLAYKTRVPVRGAIMLNQEMDEVVLVKGWKKGANWSFPRGKINKGEPDLDCAIREVYEETGFDVRAAGLVKDEDNVKYIEITMREQHMRLYVFPGVPKDTHFEPRTRKEISKIEWYKLSELPTLKKSKQHDEGLAVANANKFYMVAPFLNPLKKWISQQKKVASKTQAGMNPVEGYASMDENGQRASSTPVIPSDLPEVTLTDDVSHIKQLLNIGAMPDAVQGQQPVQAPAIDKSKSDALLGLLRSGPQDAAPRLQNQAMSIPNHTHPGAPPIAQQAHFAPDFFPGFPQQQQHVAPSDFVQQTSTVLPRGPTHSNGRPAISSAQYILGPGLTYAAQHELSGSAVPQVPETPEPNFYNYHLQPVPSNFAPTTHVAPFQATGDPQFSQSTQPSQVPGARVPPARELPRPKLNSQTQALLDVFKGNASHTAKSPHGAPLSLPGQEQSQIRKTSHQQESLLDLFKGTRAMPVELGGHPVSSAPSAEKQILQRPSPHPEPSLQRGNNALSAADGPAQAAATLSGPMGTPQLDPTPKKSPKKATIGPHRRNRSGRRDPSQPQQLSSPITILPRPQSAKRDTSTSVPQPPVQQVSSQGQAPQTKAPEPVKPFQPQILRRSDKADYEGFLMHSSKMESASRKPSLAGSQTNASELSPQTSFDRRPSQNAAQKDALLALFGKAASPSPTSAVQLDSRSANQHPSTISGLVSPLSSFHLPSNGGSLSRHGTPAASEGDVKPTTSNRIASPSNKEFLLGYLQGVAKSNV</sequence>
<dbReference type="InterPro" id="IPR036189">
    <property type="entry name" value="DCP2_BoxA_sf"/>
</dbReference>
<feature type="compositionally biased region" description="Polar residues" evidence="9">
    <location>
        <begin position="727"/>
        <end position="749"/>
    </location>
</feature>
<keyword evidence="6" id="KW-0378">Hydrolase</keyword>
<dbReference type="OrthoDB" id="18996at2759"/>
<dbReference type="InterPro" id="IPR015797">
    <property type="entry name" value="NUDIX_hydrolase-like_dom_sf"/>
</dbReference>
<dbReference type="GO" id="GO:0000184">
    <property type="term" value="P:nuclear-transcribed mRNA catabolic process, nonsense-mediated decay"/>
    <property type="evidence" value="ECO:0007669"/>
    <property type="project" value="InterPro"/>
</dbReference>
<dbReference type="PANTHER" id="PTHR23114">
    <property type="entry name" value="M7GPPPN-MRNA HYDROLASE"/>
    <property type="match status" value="1"/>
</dbReference>
<protein>
    <recommendedName>
        <fullName evidence="10">Nudix hydrolase domain-containing protein</fullName>
    </recommendedName>
</protein>
<keyword evidence="8" id="KW-0464">Manganese</keyword>
<feature type="region of interest" description="Disordered" evidence="9">
    <location>
        <begin position="513"/>
        <end position="542"/>
    </location>
</feature>
<dbReference type="OMA" id="HYHHITA"/>
<accession>A0A1V6PEH8</accession>
<evidence type="ECO:0000256" key="8">
    <source>
        <dbReference type="ARBA" id="ARBA00023211"/>
    </source>
</evidence>
<comment type="caution">
    <text evidence="11">The sequence shown here is derived from an EMBL/GenBank/DDBJ whole genome shotgun (WGS) entry which is preliminary data.</text>
</comment>
<feature type="region of interest" description="Disordered" evidence="9">
    <location>
        <begin position="715"/>
        <end position="749"/>
    </location>
</feature>
<feature type="compositionally biased region" description="Low complexity" evidence="9">
    <location>
        <begin position="665"/>
        <end position="685"/>
    </location>
</feature>
<keyword evidence="4" id="KW-0963">Cytoplasm</keyword>
<keyword evidence="7" id="KW-0694">RNA-binding</keyword>
<evidence type="ECO:0000313" key="12">
    <source>
        <dbReference type="Proteomes" id="UP000191522"/>
    </source>
</evidence>
<dbReference type="FunFam" id="3.90.79.10:FF:000003">
    <property type="entry name" value="M7GpppN-mRNA hydrolase isoform 2"/>
    <property type="match status" value="1"/>
</dbReference>
<dbReference type="Pfam" id="PF00293">
    <property type="entry name" value="NUDIX"/>
    <property type="match status" value="1"/>
</dbReference>
<evidence type="ECO:0000313" key="11">
    <source>
        <dbReference type="EMBL" id="OQD74926.1"/>
    </source>
</evidence>
<dbReference type="GO" id="GO:0000290">
    <property type="term" value="P:deadenylation-dependent decapping of nuclear-transcribed mRNA"/>
    <property type="evidence" value="ECO:0007669"/>
    <property type="project" value="InterPro"/>
</dbReference>
<evidence type="ECO:0000256" key="3">
    <source>
        <dbReference type="ARBA" id="ARBA00005279"/>
    </source>
</evidence>
<dbReference type="PROSITE" id="PS51462">
    <property type="entry name" value="NUDIX"/>
    <property type="match status" value="1"/>
</dbReference>
<evidence type="ECO:0000256" key="4">
    <source>
        <dbReference type="ARBA" id="ARBA00022490"/>
    </source>
</evidence>
<evidence type="ECO:0000256" key="5">
    <source>
        <dbReference type="ARBA" id="ARBA00022723"/>
    </source>
</evidence>
<proteinExistence type="inferred from homology"/>
<dbReference type="PANTHER" id="PTHR23114:SF17">
    <property type="entry name" value="M7GPPPN-MRNA HYDROLASE"/>
    <property type="match status" value="1"/>
</dbReference>
<dbReference type="InterPro" id="IPR020084">
    <property type="entry name" value="NUDIX_hydrolase_CS"/>
</dbReference>
<dbReference type="InterPro" id="IPR000086">
    <property type="entry name" value="NUDIX_hydrolase_dom"/>
</dbReference>
<dbReference type="SUPFAM" id="SSF140586">
    <property type="entry name" value="Dcp2 domain-like"/>
    <property type="match status" value="1"/>
</dbReference>